<protein>
    <submittedName>
        <fullName evidence="1">Uncharacterized protein</fullName>
    </submittedName>
</protein>
<gene>
    <name evidence="1" type="ORF">FisN_25Hh155</name>
</gene>
<keyword evidence="2" id="KW-1185">Reference proteome</keyword>
<dbReference type="InParanoid" id="A0A1Z5JWQ0"/>
<evidence type="ECO:0000313" key="1">
    <source>
        <dbReference type="EMBL" id="GAX18171.1"/>
    </source>
</evidence>
<proteinExistence type="predicted"/>
<evidence type="ECO:0000313" key="2">
    <source>
        <dbReference type="Proteomes" id="UP000198406"/>
    </source>
</evidence>
<sequence>MPTTSFDDTYDDSKRDDFFDLDGDDFIMRFMDSTCQGFMPSDQEASCLPACNTIGLEQQLEMLTHCRRPLDFLSFFQEQCAAAEEDPPAIPGVYMTPKDCEYCGATQTKNCDPQTCTRPVLYFQKKRPPFCKPESSKWDPANDHAIVEERRRNSLSAEINSEEGETDTVLSGRSYFGSFF</sequence>
<dbReference type="EMBL" id="BDSP01000124">
    <property type="protein sequence ID" value="GAX18171.1"/>
    <property type="molecule type" value="Genomic_DNA"/>
</dbReference>
<dbReference type="OrthoDB" id="10543113at2759"/>
<dbReference type="AlphaFoldDB" id="A0A1Z5JWQ0"/>
<dbReference type="Proteomes" id="UP000198406">
    <property type="component" value="Unassembled WGS sequence"/>
</dbReference>
<reference evidence="1 2" key="1">
    <citation type="journal article" date="2015" name="Plant Cell">
        <title>Oil accumulation by the oleaginous diatom Fistulifera solaris as revealed by the genome and transcriptome.</title>
        <authorList>
            <person name="Tanaka T."/>
            <person name="Maeda Y."/>
            <person name="Veluchamy A."/>
            <person name="Tanaka M."/>
            <person name="Abida H."/>
            <person name="Marechal E."/>
            <person name="Bowler C."/>
            <person name="Muto M."/>
            <person name="Sunaga Y."/>
            <person name="Tanaka M."/>
            <person name="Yoshino T."/>
            <person name="Taniguchi T."/>
            <person name="Fukuda Y."/>
            <person name="Nemoto M."/>
            <person name="Matsumoto M."/>
            <person name="Wong P.S."/>
            <person name="Aburatani S."/>
            <person name="Fujibuchi W."/>
        </authorList>
    </citation>
    <scope>NUCLEOTIDE SEQUENCE [LARGE SCALE GENOMIC DNA]</scope>
    <source>
        <strain evidence="1 2">JPCC DA0580</strain>
    </source>
</reference>
<organism evidence="1 2">
    <name type="scientific">Fistulifera solaris</name>
    <name type="common">Oleaginous diatom</name>
    <dbReference type="NCBI Taxonomy" id="1519565"/>
    <lineage>
        <taxon>Eukaryota</taxon>
        <taxon>Sar</taxon>
        <taxon>Stramenopiles</taxon>
        <taxon>Ochrophyta</taxon>
        <taxon>Bacillariophyta</taxon>
        <taxon>Bacillariophyceae</taxon>
        <taxon>Bacillariophycidae</taxon>
        <taxon>Naviculales</taxon>
        <taxon>Naviculaceae</taxon>
        <taxon>Fistulifera</taxon>
    </lineage>
</organism>
<accession>A0A1Z5JWQ0</accession>
<comment type="caution">
    <text evidence="1">The sequence shown here is derived from an EMBL/GenBank/DDBJ whole genome shotgun (WGS) entry which is preliminary data.</text>
</comment>
<name>A0A1Z5JWQ0_FISSO</name>